<sequence>MNVFMLLSYYRKEKMESIKLYKKSAKWLFDNLEYFDPRNESKIADNKYKIKAFMELLFVQNMFYPQKLFSSSEQHIINNFIINLINNMSFYNYAVRDPDMISVLPTIIEFLLNQNQQVYNIEKIEQLIEYSHGLSIKKTAFRRLDLAYSFKKAGLKNKFDSLNAIYPLTTLGKNGNNFYYADIDVYSITHTIFYMTDMGRKATPEISTLDNLNLLLRLIQLYILEDNMDILSELLICIKFLHYDLSKENIKFILDEAVAVLKKHQKQDGLMLGPGVSLSKRDTRERIFRLNYHTTMVSLGALYLYE</sequence>
<dbReference type="EMBL" id="ACLN01000008">
    <property type="protein sequence ID" value="EEW51785.1"/>
    <property type="molecule type" value="Genomic_DNA"/>
</dbReference>
<proteinExistence type="predicted"/>
<protein>
    <recommendedName>
        <fullName evidence="1">DUF6895 domain-containing protein</fullName>
    </recommendedName>
</protein>
<dbReference type="AlphaFoldDB" id="C8PCL0"/>
<dbReference type="PATRIC" id="fig|525328.13.peg.801"/>
<name>C8PCL0_9LACO</name>
<dbReference type="Proteomes" id="UP000004115">
    <property type="component" value="Unassembled WGS sequence"/>
</dbReference>
<comment type="caution">
    <text evidence="2">The sequence shown here is derived from an EMBL/GenBank/DDBJ whole genome shotgun (WGS) entry which is preliminary data.</text>
</comment>
<evidence type="ECO:0000259" key="1">
    <source>
        <dbReference type="Pfam" id="PF21836"/>
    </source>
</evidence>
<dbReference type="InterPro" id="IPR054190">
    <property type="entry name" value="DUF6895"/>
</dbReference>
<evidence type="ECO:0000313" key="3">
    <source>
        <dbReference type="Proteomes" id="UP000004115"/>
    </source>
</evidence>
<reference evidence="2 3" key="1">
    <citation type="submission" date="2009-09" db="EMBL/GenBank/DDBJ databases">
        <authorList>
            <person name="Qin X."/>
            <person name="Bachman B."/>
            <person name="Battles P."/>
            <person name="Bell A."/>
            <person name="Bess C."/>
            <person name="Bickham C."/>
            <person name="Chaboub L."/>
            <person name="Chen D."/>
            <person name="Coyle M."/>
            <person name="Deiros D.R."/>
            <person name="Dinh H."/>
            <person name="Forbes L."/>
            <person name="Fowler G."/>
            <person name="Francisco L."/>
            <person name="Fu Q."/>
            <person name="Gubbala S."/>
            <person name="Hale W."/>
            <person name="Han Y."/>
            <person name="Hemphill L."/>
            <person name="Highlander S.K."/>
            <person name="Hirani K."/>
            <person name="Hogues M."/>
            <person name="Jackson L."/>
            <person name="Jakkamsetti A."/>
            <person name="Javaid M."/>
            <person name="Jiang H."/>
            <person name="Korchina V."/>
            <person name="Kovar C."/>
            <person name="Lara F."/>
            <person name="Lee S."/>
            <person name="Mata R."/>
            <person name="Mathew T."/>
            <person name="Moen C."/>
            <person name="Morales K."/>
            <person name="Munidasa M."/>
            <person name="Nazareth L."/>
            <person name="Ngo R."/>
            <person name="Nguyen L."/>
            <person name="Okwuonu G."/>
            <person name="Ongeri F."/>
            <person name="Patil S."/>
            <person name="Petrosino J."/>
            <person name="Pham C."/>
            <person name="Pham P."/>
            <person name="Pu L.-L."/>
            <person name="Puazo M."/>
            <person name="Raj R."/>
            <person name="Reid J."/>
            <person name="Rouhana J."/>
            <person name="Saada N."/>
            <person name="Shang Y."/>
            <person name="Simmons D."/>
            <person name="Thornton R."/>
            <person name="Warren J."/>
            <person name="Weissenberger G."/>
            <person name="Zhang J."/>
            <person name="Zhang L."/>
            <person name="Zhou C."/>
            <person name="Zhu D."/>
            <person name="Muzny D."/>
            <person name="Worley K."/>
            <person name="Gibbs R."/>
        </authorList>
    </citation>
    <scope>NUCLEOTIDE SEQUENCE [LARGE SCALE GENOMIC DNA]</scope>
    <source>
        <strain evidence="2 3">DSM 13335</strain>
    </source>
</reference>
<gene>
    <name evidence="2" type="ORF">HMPREF0520_0830</name>
</gene>
<accession>C8PCL0</accession>
<dbReference type="Pfam" id="PF21836">
    <property type="entry name" value="DUF6895"/>
    <property type="match status" value="1"/>
</dbReference>
<evidence type="ECO:0000313" key="2">
    <source>
        <dbReference type="EMBL" id="EEW51785.1"/>
    </source>
</evidence>
<feature type="domain" description="DUF6895" evidence="1">
    <location>
        <begin position="22"/>
        <end position="301"/>
    </location>
</feature>
<keyword evidence="3" id="KW-1185">Reference proteome</keyword>
<organism evidence="2 3">
    <name type="scientific">Lactobacillus iners DSM 13335</name>
    <dbReference type="NCBI Taxonomy" id="525328"/>
    <lineage>
        <taxon>Bacteria</taxon>
        <taxon>Bacillati</taxon>
        <taxon>Bacillota</taxon>
        <taxon>Bacilli</taxon>
        <taxon>Lactobacillales</taxon>
        <taxon>Lactobacillaceae</taxon>
        <taxon>Lactobacillus</taxon>
    </lineage>
</organism>
<dbReference type="HOGENOM" id="CLU_952465_0_0_9"/>